<protein>
    <submittedName>
        <fullName evidence="5">Transketolase</fullName>
    </submittedName>
</protein>
<dbReference type="KEGG" id="tvl:FAZ95_17320"/>
<accession>A0A4V1EHM2</accession>
<keyword evidence="6" id="KW-1185">Reference proteome</keyword>
<comment type="similarity">
    <text evidence="2">Belongs to the transketolase family.</text>
</comment>
<gene>
    <name evidence="5" type="ORF">FAZ95_17320</name>
</gene>
<reference evidence="5 6" key="1">
    <citation type="submission" date="2019-05" db="EMBL/GenBank/DDBJ databases">
        <title>Burkholderia sp. DHOD12, isolated from subtropical forest soil.</title>
        <authorList>
            <person name="Gao Z.-H."/>
            <person name="Qiu L.-H."/>
        </authorList>
    </citation>
    <scope>NUCLEOTIDE SEQUENCE [LARGE SCALE GENOMIC DNA]</scope>
    <source>
        <strain evidence="5 6">DHOD12</strain>
    </source>
</reference>
<dbReference type="InterPro" id="IPR005474">
    <property type="entry name" value="Transketolase_N"/>
</dbReference>
<name>A0A4V1EHM2_9BURK</name>
<dbReference type="Gene3D" id="3.40.50.970">
    <property type="match status" value="1"/>
</dbReference>
<proteinExistence type="inferred from homology"/>
<evidence type="ECO:0000256" key="3">
    <source>
        <dbReference type="ARBA" id="ARBA00023052"/>
    </source>
</evidence>
<dbReference type="Proteomes" id="UP000298656">
    <property type="component" value="Chromosome 1"/>
</dbReference>
<comment type="cofactor">
    <cofactor evidence="1">
        <name>thiamine diphosphate</name>
        <dbReference type="ChEBI" id="CHEBI:58937"/>
    </cofactor>
</comment>
<dbReference type="OrthoDB" id="8732661at2"/>
<dbReference type="EMBL" id="CP040077">
    <property type="protein sequence ID" value="QCP50760.1"/>
    <property type="molecule type" value="Genomic_DNA"/>
</dbReference>
<dbReference type="PANTHER" id="PTHR47514">
    <property type="entry name" value="TRANSKETOLASE N-TERMINAL SECTION-RELATED"/>
    <property type="match status" value="1"/>
</dbReference>
<evidence type="ECO:0000313" key="5">
    <source>
        <dbReference type="EMBL" id="QCP50760.1"/>
    </source>
</evidence>
<dbReference type="SUPFAM" id="SSF52518">
    <property type="entry name" value="Thiamin diphosphate-binding fold (THDP-binding)"/>
    <property type="match status" value="1"/>
</dbReference>
<dbReference type="AlphaFoldDB" id="A0A4V1EHM2"/>
<keyword evidence="3" id="KW-0786">Thiamine pyrophosphate</keyword>
<sequence>MNTLQKLDEPRLLEIRRRLIRMHYESGVGHVGGNLSSIDALALLFNEYMGPSDHFVLSKGHSAGALYTALWSAGKLDDSQLATFHKDDTLLAGHPPASGIPEIMFATGSLGHGLSLAAGTALADRMHGKNNRVFCLTSDGEWQEGSTWEALIFASHQQLANLTILVDHNQLQGFGATDAVASMAPLWEKIRGFDVEIEVVPGHDLPSIRKALDKRHARPHIIVLQTTKGKGVSFMENRMEWHYLPINETQYNQAIAELTQS</sequence>
<dbReference type="Pfam" id="PF00456">
    <property type="entry name" value="Transketolase_N"/>
    <property type="match status" value="1"/>
</dbReference>
<dbReference type="InterPro" id="IPR029061">
    <property type="entry name" value="THDP-binding"/>
</dbReference>
<evidence type="ECO:0000256" key="1">
    <source>
        <dbReference type="ARBA" id="ARBA00001964"/>
    </source>
</evidence>
<dbReference type="RefSeq" id="WP_137333571.1">
    <property type="nucleotide sequence ID" value="NZ_CP040077.1"/>
</dbReference>
<dbReference type="CDD" id="cd02012">
    <property type="entry name" value="TPP_TK"/>
    <property type="match status" value="1"/>
</dbReference>
<evidence type="ECO:0000259" key="4">
    <source>
        <dbReference type="Pfam" id="PF00456"/>
    </source>
</evidence>
<dbReference type="PANTHER" id="PTHR47514:SF1">
    <property type="entry name" value="TRANSKETOLASE N-TERMINAL SECTION-RELATED"/>
    <property type="match status" value="1"/>
</dbReference>
<evidence type="ECO:0000256" key="2">
    <source>
        <dbReference type="ARBA" id="ARBA00007131"/>
    </source>
</evidence>
<feature type="domain" description="Transketolase N-terminal" evidence="4">
    <location>
        <begin position="52"/>
        <end position="253"/>
    </location>
</feature>
<organism evidence="5 6">
    <name type="scientific">Trinickia violacea</name>
    <dbReference type="NCBI Taxonomy" id="2571746"/>
    <lineage>
        <taxon>Bacteria</taxon>
        <taxon>Pseudomonadati</taxon>
        <taxon>Pseudomonadota</taxon>
        <taxon>Betaproteobacteria</taxon>
        <taxon>Burkholderiales</taxon>
        <taxon>Burkholderiaceae</taxon>
        <taxon>Trinickia</taxon>
    </lineage>
</organism>
<evidence type="ECO:0000313" key="6">
    <source>
        <dbReference type="Proteomes" id="UP000298656"/>
    </source>
</evidence>